<dbReference type="EMBL" id="JAOYFB010000002">
    <property type="protein sequence ID" value="KAK4006441.1"/>
    <property type="molecule type" value="Genomic_DNA"/>
</dbReference>
<proteinExistence type="predicted"/>
<evidence type="ECO:0000313" key="1">
    <source>
        <dbReference type="EMBL" id="KAK4006441.1"/>
    </source>
</evidence>
<reference evidence="1 2" key="1">
    <citation type="journal article" date="2023" name="Nucleic Acids Res.">
        <title>The hologenome of Daphnia magna reveals possible DNA methylation and microbiome-mediated evolution of the host genome.</title>
        <authorList>
            <person name="Chaturvedi A."/>
            <person name="Li X."/>
            <person name="Dhandapani V."/>
            <person name="Marshall H."/>
            <person name="Kissane S."/>
            <person name="Cuenca-Cambronero M."/>
            <person name="Asole G."/>
            <person name="Calvet F."/>
            <person name="Ruiz-Romero M."/>
            <person name="Marangio P."/>
            <person name="Guigo R."/>
            <person name="Rago D."/>
            <person name="Mirbahai L."/>
            <person name="Eastwood N."/>
            <person name="Colbourne J.K."/>
            <person name="Zhou J."/>
            <person name="Mallon E."/>
            <person name="Orsini L."/>
        </authorList>
    </citation>
    <scope>NUCLEOTIDE SEQUENCE [LARGE SCALE GENOMIC DNA]</scope>
    <source>
        <strain evidence="1">LRV0_1</strain>
    </source>
</reference>
<name>A0ABQ9Z0K0_9CRUS</name>
<accession>A0ABQ9Z0K0</accession>
<keyword evidence="2" id="KW-1185">Reference proteome</keyword>
<sequence length="74" mass="8510">MYDICANLVVTVWNSYVLKWLTRLTSEIIINKPKDWFPPQYFSGFYAPVMAESTFGIYDAQKAGQIFNSVLPNP</sequence>
<protein>
    <submittedName>
        <fullName evidence="1">Uncharacterized protein</fullName>
    </submittedName>
</protein>
<organism evidence="1 2">
    <name type="scientific">Daphnia magna</name>
    <dbReference type="NCBI Taxonomy" id="35525"/>
    <lineage>
        <taxon>Eukaryota</taxon>
        <taxon>Metazoa</taxon>
        <taxon>Ecdysozoa</taxon>
        <taxon>Arthropoda</taxon>
        <taxon>Crustacea</taxon>
        <taxon>Branchiopoda</taxon>
        <taxon>Diplostraca</taxon>
        <taxon>Cladocera</taxon>
        <taxon>Anomopoda</taxon>
        <taxon>Daphniidae</taxon>
        <taxon>Daphnia</taxon>
    </lineage>
</organism>
<evidence type="ECO:0000313" key="2">
    <source>
        <dbReference type="Proteomes" id="UP001234178"/>
    </source>
</evidence>
<dbReference type="Proteomes" id="UP001234178">
    <property type="component" value="Unassembled WGS sequence"/>
</dbReference>
<comment type="caution">
    <text evidence="1">The sequence shown here is derived from an EMBL/GenBank/DDBJ whole genome shotgun (WGS) entry which is preliminary data.</text>
</comment>
<gene>
    <name evidence="1" type="ORF">OUZ56_011594</name>
</gene>